<dbReference type="KEGG" id="fpl:Ferp_2500"/>
<proteinExistence type="predicted"/>
<dbReference type="HOGENOM" id="CLU_3210609_0_0_2"/>
<accession>D3S2B6</accession>
<dbReference type="RefSeq" id="WP_012966940.1">
    <property type="nucleotide sequence ID" value="NC_013849.1"/>
</dbReference>
<evidence type="ECO:0000313" key="1">
    <source>
        <dbReference type="EMBL" id="ADC66607.1"/>
    </source>
</evidence>
<reference evidence="2" key="1">
    <citation type="submission" date="2010-02" db="EMBL/GenBank/DDBJ databases">
        <title>Complete sequence of Ferroglobus placidus DSM 10642.</title>
        <authorList>
            <consortium name="US DOE Joint Genome Institute"/>
            <person name="Lucas S."/>
            <person name="Copeland A."/>
            <person name="Lapidus A."/>
            <person name="Cheng J.-F."/>
            <person name="Bruce D."/>
            <person name="Goodwin L."/>
            <person name="Pitluck S."/>
            <person name="Saunders E."/>
            <person name="Brettin T."/>
            <person name="Detter J.C."/>
            <person name="Han C."/>
            <person name="Tapia R."/>
            <person name="Larimer F."/>
            <person name="Land M."/>
            <person name="Hauser L."/>
            <person name="Kyrpides N."/>
            <person name="Ivanova N."/>
            <person name="Holmes D."/>
            <person name="Lovley D."/>
            <person name="Kyrpides N."/>
            <person name="Anderson I.J."/>
            <person name="Woyke T."/>
        </authorList>
    </citation>
    <scope>NUCLEOTIDE SEQUENCE [LARGE SCALE GENOMIC DNA]</scope>
    <source>
        <strain evidence="2">DSM 10642 / AEDII12DO</strain>
    </source>
</reference>
<dbReference type="Proteomes" id="UP000002613">
    <property type="component" value="Chromosome"/>
</dbReference>
<organism evidence="1 2">
    <name type="scientific">Ferroglobus placidus (strain DSM 10642 / AEDII12DO)</name>
    <dbReference type="NCBI Taxonomy" id="589924"/>
    <lineage>
        <taxon>Archaea</taxon>
        <taxon>Methanobacteriati</taxon>
        <taxon>Methanobacteriota</taxon>
        <taxon>Archaeoglobi</taxon>
        <taxon>Archaeoglobales</taxon>
        <taxon>Archaeoglobaceae</taxon>
        <taxon>Ferroglobus</taxon>
    </lineage>
</organism>
<sequence length="44" mass="5174">MERIWCEKLKLFVKEENCTKMLCKYYVANGGVCFSKPVEVHTFA</sequence>
<evidence type="ECO:0000313" key="2">
    <source>
        <dbReference type="Proteomes" id="UP000002613"/>
    </source>
</evidence>
<dbReference type="EMBL" id="CP001899">
    <property type="protein sequence ID" value="ADC66607.1"/>
    <property type="molecule type" value="Genomic_DNA"/>
</dbReference>
<dbReference type="AlphaFoldDB" id="D3S2B6"/>
<name>D3S2B6_FERPA</name>
<gene>
    <name evidence="1" type="ordered locus">Ferp_2500</name>
</gene>
<dbReference type="GeneID" id="80265032"/>
<protein>
    <submittedName>
        <fullName evidence="1">Uncharacterized protein</fullName>
    </submittedName>
</protein>
<keyword evidence="2" id="KW-1185">Reference proteome</keyword>
<dbReference type="PaxDb" id="589924-Ferp_2500"/>
<reference evidence="1 2" key="2">
    <citation type="journal article" date="2011" name="Stand. Genomic Sci.">
        <title>Complete genome sequence of Ferroglobus placidus AEDII12DO.</title>
        <authorList>
            <person name="Anderson I."/>
            <person name="Risso C."/>
            <person name="Holmes D."/>
            <person name="Lucas S."/>
            <person name="Copeland A."/>
            <person name="Lapidus A."/>
            <person name="Cheng J.F."/>
            <person name="Bruce D."/>
            <person name="Goodwin L."/>
            <person name="Pitluck S."/>
            <person name="Saunders E."/>
            <person name="Brettin T."/>
            <person name="Detter J.C."/>
            <person name="Han C."/>
            <person name="Tapia R."/>
            <person name="Larimer F."/>
            <person name="Land M."/>
            <person name="Hauser L."/>
            <person name="Woyke T."/>
            <person name="Lovley D."/>
            <person name="Kyrpides N."/>
            <person name="Ivanova N."/>
        </authorList>
    </citation>
    <scope>NUCLEOTIDE SEQUENCE [LARGE SCALE GENOMIC DNA]</scope>
    <source>
        <strain evidence="2">DSM 10642 / AEDII12DO</strain>
    </source>
</reference>